<sequence length="1480" mass="168280">MAEITSVESGVELQDGIKSDSQTFEQLIIEVKNCFKIPENTKVYLKKFDCEWNDYIEIDNIDDVTDKDRLVVEQESISIVAEKQVQSNQSVQYLSQGVEKTQSKQRTLVGQSGTLSLGEVSEVNEVNVSDETSTVTIDSAYLEKESKIYGRSGNLVDLSEYQKAVNDASLELAKQDCSLLQDRGGLFARARKRVDDEGYSYKKKVSRSTAFGKQTTQSKQTKKRQYLHNEMRKDQIQELSGAIQNHNETISLLEKQKQKYSNTEKFLEAAEINKSILEIHQERQLKTKELAKLEKAETKSRNSKKRKTSSTERKSSKSGALTEWLFSDDTSTQRKSSKSGALTEWLSSDDTSTERKSSNSGALTEWPSSDDTSNVIDLDKDDDNNEFEQKDVQNVLEDRKNAVEFIDTDYADLHSEKIYCKYLAYVGKNLSEDVKQEDMYISHIKDISLSEFQIARKMYCLKKHGDVESCATCSILIDAAKIVENKCVIPVKNLFCLQFDSALYKSDKAVRRYMQLPIVVMKLKGILYAMEYTPQTDLIKLQVMIGKLIPQEKLSFGLNREALKALCDLASSESDRKLIKVAATAGVSASKAKSTFGISNLHKVRDEVAQAVNEYMNIRKVVDEIVSAKEDAVLESFGIYVEESSSDEESDDEKCCESDVTDTTPLQELLISNESSTADQFTDDTNTPSNQSLLHILKQNDFNWFAFLSQLELVYPGIADKEDFQNMLNKFIDFVRISDHTTPEKEAMEESREAYLTTRAQALQKESHIPGEVLTDEESDDPEDWVNLKRTNNLHGNEFQEKVKKKKAAFSRLKKRMLAREVTKTALLKRKVPKAVSKTVMKFPNIGKEIESFARQNRVGADAWRRTGVLTFSGNTKKGPKVTYMRLKRHLEKTYSTKIGYGTVVQLCLVHNKRRLSARRYWGVAGLKSRRARKGFNVRLNIDAHWSCAFYKCLDYVQLKDGRNKFILNRDDAAGFRLDTTYTHNQHKILGEAERPEVTTRTDYVNKYNSILQTTSYLFMATDNTAEMPVGIVKAQKVFPKNPAQHAADFQMLLKQPAIEPILQNKDIDCIRVDGAADEGPNHLEVQFMWSEWHLKMNKTCTIVTSRYSGGSYLNRVELLNGCLTVGHSNVFIPSTILGSNFNAEGIDQDRLESNLGAATETYINSVSGTKCSGNPILLLKGCCDDVSRNNHERRDRLLTFLQGSKKNQLLFKKNYPDEYKYFTNVWDVRNNHMVKDLPDNYIFILLPCYQKKCHHPRCREGKPSSPPVWFEGGPSLTTIPLPIPHPEKRWGGKCDKCVSFCRGHYLDPEKTIQLIKEKGLGCCAEPPREVVRKYFDNSSEEITDADIKNLAKNTLLSESDVSFWIEHLKNIKLRRKRGAKKAAETRKRKQAQRNKESIAEKDLSGDVDSRAENDSSGDLNSRVEKDSRAELHCICNEADDGRFMICCDSCDVWFHGNCINLTEQEAELLENFYCTNCTT</sequence>
<keyword evidence="3" id="KW-0863">Zinc-finger</keyword>
<dbReference type="InterPro" id="IPR037869">
    <property type="entry name" value="Spp1/CFP1"/>
</dbReference>
<dbReference type="SUPFAM" id="SSF57903">
    <property type="entry name" value="FYVE/PHD zinc finger"/>
    <property type="match status" value="1"/>
</dbReference>
<dbReference type="Gene3D" id="3.30.40.10">
    <property type="entry name" value="Zinc/RING finger domain, C3HC4 (zinc finger)"/>
    <property type="match status" value="1"/>
</dbReference>
<dbReference type="InterPro" id="IPR019787">
    <property type="entry name" value="Znf_PHD-finger"/>
</dbReference>
<gene>
    <name evidence="7" type="ORF">PACLA_8A043579</name>
</gene>
<feature type="compositionally biased region" description="Polar residues" evidence="6">
    <location>
        <begin position="358"/>
        <end position="375"/>
    </location>
</feature>
<evidence type="ECO:0000313" key="8">
    <source>
        <dbReference type="Proteomes" id="UP001152795"/>
    </source>
</evidence>
<protein>
    <submittedName>
        <fullName evidence="7">Chromatin modification-related YNG2</fullName>
    </submittedName>
</protein>
<feature type="compositionally biased region" description="Basic and acidic residues" evidence="6">
    <location>
        <begin position="291"/>
        <end position="300"/>
    </location>
</feature>
<dbReference type="InterPro" id="IPR019786">
    <property type="entry name" value="Zinc_finger_PHD-type_CS"/>
</dbReference>
<feature type="region of interest" description="Disordered" evidence="6">
    <location>
        <begin position="1378"/>
        <end position="1424"/>
    </location>
</feature>
<evidence type="ECO:0000256" key="1">
    <source>
        <dbReference type="ARBA" id="ARBA00004123"/>
    </source>
</evidence>
<evidence type="ECO:0000256" key="4">
    <source>
        <dbReference type="ARBA" id="ARBA00022833"/>
    </source>
</evidence>
<dbReference type="GO" id="GO:0045893">
    <property type="term" value="P:positive regulation of DNA-templated transcription"/>
    <property type="evidence" value="ECO:0007669"/>
    <property type="project" value="TreeGrafter"/>
</dbReference>
<dbReference type="PROSITE" id="PS50016">
    <property type="entry name" value="ZF_PHD_2"/>
    <property type="match status" value="1"/>
</dbReference>
<keyword evidence="2" id="KW-0479">Metal-binding</keyword>
<evidence type="ECO:0000256" key="5">
    <source>
        <dbReference type="ARBA" id="ARBA00023242"/>
    </source>
</evidence>
<keyword evidence="5" id="KW-0539">Nucleus</keyword>
<dbReference type="OrthoDB" id="79252at2759"/>
<dbReference type="PANTHER" id="PTHR46174:SF1">
    <property type="entry name" value="CXXC-TYPE ZINC FINGER PROTEIN 1"/>
    <property type="match status" value="1"/>
</dbReference>
<reference evidence="7" key="1">
    <citation type="submission" date="2020-04" db="EMBL/GenBank/DDBJ databases">
        <authorList>
            <person name="Alioto T."/>
            <person name="Alioto T."/>
            <person name="Gomez Garrido J."/>
        </authorList>
    </citation>
    <scope>NUCLEOTIDE SEQUENCE</scope>
    <source>
        <strain evidence="7">A484AB</strain>
    </source>
</reference>
<comment type="subcellular location">
    <subcellularLocation>
        <location evidence="1">Nucleus</location>
    </subcellularLocation>
</comment>
<feature type="compositionally biased region" description="Basic residues" evidence="6">
    <location>
        <begin position="1378"/>
        <end position="1393"/>
    </location>
</feature>
<feature type="compositionally biased region" description="Polar residues" evidence="6">
    <location>
        <begin position="331"/>
        <end position="350"/>
    </location>
</feature>
<evidence type="ECO:0000256" key="2">
    <source>
        <dbReference type="ARBA" id="ARBA00022723"/>
    </source>
</evidence>
<feature type="region of interest" description="Disordered" evidence="6">
    <location>
        <begin position="331"/>
        <end position="384"/>
    </location>
</feature>
<dbReference type="PROSITE" id="PS01359">
    <property type="entry name" value="ZF_PHD_1"/>
    <property type="match status" value="1"/>
</dbReference>
<accession>A0A6S7GMS2</accession>
<evidence type="ECO:0000256" key="6">
    <source>
        <dbReference type="SAM" id="MobiDB-lite"/>
    </source>
</evidence>
<evidence type="ECO:0000256" key="3">
    <source>
        <dbReference type="ARBA" id="ARBA00022771"/>
    </source>
</evidence>
<feature type="region of interest" description="Disordered" evidence="6">
    <location>
        <begin position="291"/>
        <end position="316"/>
    </location>
</feature>
<dbReference type="GO" id="GO:0008270">
    <property type="term" value="F:zinc ion binding"/>
    <property type="evidence" value="ECO:0007669"/>
    <property type="project" value="UniProtKB-KW"/>
</dbReference>
<dbReference type="PANTHER" id="PTHR46174">
    <property type="entry name" value="CXXC-TYPE ZINC FINGER PROTEIN 1"/>
    <property type="match status" value="1"/>
</dbReference>
<dbReference type="InterPro" id="IPR038398">
    <property type="entry name" value="NCD2_sf"/>
</dbReference>
<keyword evidence="4" id="KW-0862">Zinc</keyword>
<dbReference type="GO" id="GO:0048188">
    <property type="term" value="C:Set1C/COMPASS complex"/>
    <property type="evidence" value="ECO:0007669"/>
    <property type="project" value="InterPro"/>
</dbReference>
<dbReference type="InterPro" id="IPR011011">
    <property type="entry name" value="Znf_FYVE_PHD"/>
</dbReference>
<comment type="caution">
    <text evidence="7">The sequence shown here is derived from an EMBL/GenBank/DDBJ whole genome shotgun (WGS) entry which is preliminary data.</text>
</comment>
<dbReference type="SMART" id="SM00249">
    <property type="entry name" value="PHD"/>
    <property type="match status" value="1"/>
</dbReference>
<dbReference type="Pfam" id="PF00628">
    <property type="entry name" value="PHD"/>
    <property type="match status" value="1"/>
</dbReference>
<feature type="compositionally biased region" description="Basic and acidic residues" evidence="6">
    <location>
        <begin position="1394"/>
        <end position="1414"/>
    </location>
</feature>
<dbReference type="Proteomes" id="UP001152795">
    <property type="component" value="Unassembled WGS sequence"/>
</dbReference>
<proteinExistence type="predicted"/>
<organism evidence="7 8">
    <name type="scientific">Paramuricea clavata</name>
    <name type="common">Red gorgonian</name>
    <name type="synonym">Violescent sea-whip</name>
    <dbReference type="NCBI Taxonomy" id="317549"/>
    <lineage>
        <taxon>Eukaryota</taxon>
        <taxon>Metazoa</taxon>
        <taxon>Cnidaria</taxon>
        <taxon>Anthozoa</taxon>
        <taxon>Octocorallia</taxon>
        <taxon>Malacalcyonacea</taxon>
        <taxon>Plexauridae</taxon>
        <taxon>Paramuricea</taxon>
    </lineage>
</organism>
<dbReference type="Gene3D" id="1.20.120.2010">
    <property type="entry name" value="NAB conserved domain 2"/>
    <property type="match status" value="1"/>
</dbReference>
<keyword evidence="8" id="KW-1185">Reference proteome</keyword>
<dbReference type="InterPro" id="IPR013083">
    <property type="entry name" value="Znf_RING/FYVE/PHD"/>
</dbReference>
<dbReference type="InterPro" id="IPR001965">
    <property type="entry name" value="Znf_PHD"/>
</dbReference>
<evidence type="ECO:0000313" key="7">
    <source>
        <dbReference type="EMBL" id="CAB3991152.1"/>
    </source>
</evidence>
<name>A0A6S7GMS2_PARCT</name>
<dbReference type="EMBL" id="CACRXK020001798">
    <property type="protein sequence ID" value="CAB3991152.1"/>
    <property type="molecule type" value="Genomic_DNA"/>
</dbReference>